<keyword evidence="1" id="KW-1133">Transmembrane helix</keyword>
<organism evidence="2 3">
    <name type="scientific">Marinihelvus fidelis</name>
    <dbReference type="NCBI Taxonomy" id="2613842"/>
    <lineage>
        <taxon>Bacteria</taxon>
        <taxon>Pseudomonadati</taxon>
        <taxon>Pseudomonadota</taxon>
        <taxon>Gammaproteobacteria</taxon>
        <taxon>Chromatiales</taxon>
        <taxon>Wenzhouxiangellaceae</taxon>
        <taxon>Marinihelvus</taxon>
    </lineage>
</organism>
<accession>A0A5N0TI87</accession>
<sequence>MIDDQTLTLYYWRDGLTDDERRSVEAALASDAVLAARYRQLVAELESLTGDALTPAPGHRKHQWHDLLEREARLERQKAAASTTRRPLLGLGAAFAAVLALGVGIGIWVPGQAPGPGPGIGPKPVAIEPVTDPVPTAQPASFERGLQLYLRESRSELADLGQRDAADRDALLAQIIAQNRLFERAAEKQQAPDIARVMRAIEPILLRLADAETSPEDAEALRRQLAFELNAVLTRLQQPASKPTTI</sequence>
<feature type="transmembrane region" description="Helical" evidence="1">
    <location>
        <begin position="88"/>
        <end position="109"/>
    </location>
</feature>
<gene>
    <name evidence="2" type="ORF">F3N42_01300</name>
</gene>
<name>A0A5N0TI87_9GAMM</name>
<dbReference type="RefSeq" id="WP_150862571.1">
    <property type="nucleotide sequence ID" value="NZ_VYXP01000001.1"/>
</dbReference>
<dbReference type="Proteomes" id="UP000325372">
    <property type="component" value="Unassembled WGS sequence"/>
</dbReference>
<protein>
    <submittedName>
        <fullName evidence="2">Uncharacterized protein</fullName>
    </submittedName>
</protein>
<keyword evidence="1" id="KW-0812">Transmembrane</keyword>
<evidence type="ECO:0000256" key="1">
    <source>
        <dbReference type="SAM" id="Phobius"/>
    </source>
</evidence>
<reference evidence="2 3" key="1">
    <citation type="submission" date="2019-09" db="EMBL/GenBank/DDBJ databases">
        <title>Wenzhouxiangella sp. Genome sequencing and assembly.</title>
        <authorList>
            <person name="Zhang R."/>
        </authorList>
    </citation>
    <scope>NUCLEOTIDE SEQUENCE [LARGE SCALE GENOMIC DNA]</scope>
    <source>
        <strain evidence="2 3">W260</strain>
    </source>
</reference>
<keyword evidence="3" id="KW-1185">Reference proteome</keyword>
<comment type="caution">
    <text evidence="2">The sequence shown here is derived from an EMBL/GenBank/DDBJ whole genome shotgun (WGS) entry which is preliminary data.</text>
</comment>
<proteinExistence type="predicted"/>
<dbReference type="EMBL" id="VYXP01000001">
    <property type="protein sequence ID" value="KAA9134208.1"/>
    <property type="molecule type" value="Genomic_DNA"/>
</dbReference>
<evidence type="ECO:0000313" key="2">
    <source>
        <dbReference type="EMBL" id="KAA9134208.1"/>
    </source>
</evidence>
<dbReference type="AlphaFoldDB" id="A0A5N0TI87"/>
<keyword evidence="1" id="KW-0472">Membrane</keyword>
<evidence type="ECO:0000313" key="3">
    <source>
        <dbReference type="Proteomes" id="UP000325372"/>
    </source>
</evidence>